<dbReference type="Pfam" id="PF00801">
    <property type="entry name" value="PKD"/>
    <property type="match status" value="1"/>
</dbReference>
<name>A0A921MRZ6_9BACT</name>
<protein>
    <submittedName>
        <fullName evidence="3">Secretion protein</fullName>
    </submittedName>
</protein>
<reference evidence="3" key="2">
    <citation type="submission" date="2021-09" db="EMBL/GenBank/DDBJ databases">
        <authorList>
            <person name="Gilroy R."/>
        </authorList>
    </citation>
    <scope>NUCLEOTIDE SEQUENCE</scope>
    <source>
        <strain evidence="3">CHK121-7720</strain>
    </source>
</reference>
<keyword evidence="1" id="KW-0732">Signal</keyword>
<feature type="chain" id="PRO_5038031248" evidence="1">
    <location>
        <begin position="21"/>
        <end position="1256"/>
    </location>
</feature>
<dbReference type="SUPFAM" id="SSF49299">
    <property type="entry name" value="PKD domain"/>
    <property type="match status" value="1"/>
</dbReference>
<dbReference type="PANTHER" id="PTHR13246">
    <property type="entry name" value="ENDO BETA N-ACETYLGLUCOSAMINIDASE"/>
    <property type="match status" value="1"/>
</dbReference>
<evidence type="ECO:0000313" key="4">
    <source>
        <dbReference type="Proteomes" id="UP000757103"/>
    </source>
</evidence>
<dbReference type="InterPro" id="IPR000601">
    <property type="entry name" value="PKD_dom"/>
</dbReference>
<dbReference type="GO" id="GO:0005975">
    <property type="term" value="P:carbohydrate metabolic process"/>
    <property type="evidence" value="ECO:0007669"/>
    <property type="project" value="UniProtKB-ARBA"/>
</dbReference>
<dbReference type="PROSITE" id="PS50093">
    <property type="entry name" value="PKD"/>
    <property type="match status" value="1"/>
</dbReference>
<dbReference type="InterPro" id="IPR032979">
    <property type="entry name" value="ENGase"/>
</dbReference>
<dbReference type="Pfam" id="PF13385">
    <property type="entry name" value="Laminin_G_3"/>
    <property type="match status" value="1"/>
</dbReference>
<dbReference type="AlphaFoldDB" id="A0A921MRZ6"/>
<dbReference type="EMBL" id="DYUD01000020">
    <property type="protein sequence ID" value="HJG89072.1"/>
    <property type="molecule type" value="Genomic_DNA"/>
</dbReference>
<proteinExistence type="predicted"/>
<dbReference type="InterPro" id="IPR013320">
    <property type="entry name" value="ConA-like_dom_sf"/>
</dbReference>
<evidence type="ECO:0000259" key="2">
    <source>
        <dbReference type="PROSITE" id="PS50093"/>
    </source>
</evidence>
<dbReference type="PANTHER" id="PTHR13246:SF1">
    <property type="entry name" value="CYTOSOLIC ENDO-BETA-N-ACETYLGLUCOSAMINIDASE"/>
    <property type="match status" value="1"/>
</dbReference>
<dbReference type="GO" id="GO:0033925">
    <property type="term" value="F:mannosyl-glycoprotein endo-beta-N-acetylglucosaminidase activity"/>
    <property type="evidence" value="ECO:0007669"/>
    <property type="project" value="InterPro"/>
</dbReference>
<comment type="caution">
    <text evidence="3">The sequence shown here is derived from an EMBL/GenBank/DDBJ whole genome shotgun (WGS) entry which is preliminary data.</text>
</comment>
<organism evidence="3 4">
    <name type="scientific">Barnesiella viscericola</name>
    <dbReference type="NCBI Taxonomy" id="397865"/>
    <lineage>
        <taxon>Bacteria</taxon>
        <taxon>Pseudomonadati</taxon>
        <taxon>Bacteroidota</taxon>
        <taxon>Bacteroidia</taxon>
        <taxon>Bacteroidales</taxon>
        <taxon>Barnesiellaceae</taxon>
        <taxon>Barnesiella</taxon>
    </lineage>
</organism>
<reference evidence="3" key="1">
    <citation type="journal article" date="2021" name="PeerJ">
        <title>Extensive microbial diversity within the chicken gut microbiome revealed by metagenomics and culture.</title>
        <authorList>
            <person name="Gilroy R."/>
            <person name="Ravi A."/>
            <person name="Getino M."/>
            <person name="Pursley I."/>
            <person name="Horton D.L."/>
            <person name="Alikhan N.F."/>
            <person name="Baker D."/>
            <person name="Gharbi K."/>
            <person name="Hall N."/>
            <person name="Watson M."/>
            <person name="Adriaenssens E.M."/>
            <person name="Foster-Nyarko E."/>
            <person name="Jarju S."/>
            <person name="Secka A."/>
            <person name="Antonio M."/>
            <person name="Oren A."/>
            <person name="Chaudhuri R.R."/>
            <person name="La Ragione R."/>
            <person name="Hildebrand F."/>
            <person name="Pallen M.J."/>
        </authorList>
    </citation>
    <scope>NUCLEOTIDE SEQUENCE</scope>
    <source>
        <strain evidence="3">CHK121-7720</strain>
    </source>
</reference>
<dbReference type="Gene3D" id="2.60.120.260">
    <property type="entry name" value="Galactose-binding domain-like"/>
    <property type="match status" value="1"/>
</dbReference>
<dbReference type="RefSeq" id="WP_273306123.1">
    <property type="nucleotide sequence ID" value="NZ_DYUD01000020.1"/>
</dbReference>
<dbReference type="Gene3D" id="2.60.120.200">
    <property type="match status" value="1"/>
</dbReference>
<accession>A0A921MRZ6</accession>
<feature type="signal peptide" evidence="1">
    <location>
        <begin position="1"/>
        <end position="20"/>
    </location>
</feature>
<gene>
    <name evidence="3" type="ORF">K8U91_06325</name>
</gene>
<evidence type="ECO:0000313" key="3">
    <source>
        <dbReference type="EMBL" id="HJG89072.1"/>
    </source>
</evidence>
<sequence length="1256" mass="138820">MKRNLFLFSGILALSLSAQAQELKDGYMKWPDSQKLGEYVSQWTPGTPLFEDENFYISRVKPKARFRNASTQINENLTEANDKKLVFWVPIGGGSDTINSNARPNGKFDSEAFSMWSYVTHYGNWTSPQGWVPGGFADVAHKNGVGVSGVASIPWGGLGKDWENSLNNMSKTADIRTKVAEFLHYHGVDGLGYNSEFNTSNTTMLANVRSLNEEVHKYLTEKGNPVAENFWYDGTNDNGGISFDQGLGNHNKATFGDGEHIRTSLFSNYNWWRSTPLGSFNQNTIDRYAPGRDLLDLYAGFNMQGGDPSTWTLLEDYDVSIGLWGAHSFNMLWADRANYGSTDMSKQLGYQNVIEQFFSNGKRNPIDKIEVFDRGNHHPNEGWFGMSAFMTARSSLSWDLATEPFITYFNLGNGQFFNWMGERQNNNEWYNIGVQDYLPTWRFWFASEFLGKTKDKVVANGLDAKFTFDDAYVGGSCLRIFGSASNEYLHLFKTRFALALGDKITIRYKLIRGQADINLALSAEGAENTVLNESRFSVLTTANSVADDEMWVEKTFTVVGPLASMANQNIAMVALHFANAENLELYLGEFSITRSSEMTTPAAPRITVAKVLASHYKGVDAKVIFEMDNTKPAGEPVYNLDVNASMFKLYAEQENEEPIFMGITTSWAGMYYSIPTNLEGSNRVRLGVAAVSVDMKSDSKITWSEYMDMGEYTTTDEIQINKTTIKPNESFEISYVDPRHAPADWKLLNSDGETVKQAANTTVFSVEEGIEEIGGYDLQVIYNGKTSTYGYYVQITSEAVGALPEIYTLTVDGNTTENAEVAIDANQSLTLGYTGRKANGASSRGIEINDSWIGGKLNDAGIVARKSFSVSAWVRFTTLPESSAFFSIENRAGGWPVNNWGWMWSNITSEGKIGVYTIRGDGDASPVALNYTFPNTTVSPNAWNHVVLTFEYNEQGQFRSLFYLNGVLQESTWTYGSSASGTTEQWVPKADYNVSASDWFCFAGGRGEQPVTNNGIVDDLLIWDGGMTQDEVNQVKAGLDASNLPSKVIAYWDFETDANEENYFLSKGSKADVEACSFKLVASTAQGSGIQTPQRPLYISGCPFIAGTAFQVETLPTWTAKRGELTESTGTDTEGSTKLSYSTAGDYTVTLTLENTLGSDTKTYPVFKVSGGDGVADEVMGDMRTYTVDGVLFVEFAEEGTYQVDVYNVSGMLVAEKEAAVAAGQNMSITLGAKDVYVVKVMKEGKVVRAIKVLNR</sequence>
<dbReference type="SUPFAM" id="SSF49899">
    <property type="entry name" value="Concanavalin A-like lectins/glucanases"/>
    <property type="match status" value="1"/>
</dbReference>
<dbReference type="Gene3D" id="3.20.20.80">
    <property type="entry name" value="Glycosidases"/>
    <property type="match status" value="1"/>
</dbReference>
<dbReference type="Proteomes" id="UP000757103">
    <property type="component" value="Unassembled WGS sequence"/>
</dbReference>
<evidence type="ECO:0000256" key="1">
    <source>
        <dbReference type="SAM" id="SignalP"/>
    </source>
</evidence>
<feature type="domain" description="PKD" evidence="2">
    <location>
        <begin position="1117"/>
        <end position="1166"/>
    </location>
</feature>
<dbReference type="InterPro" id="IPR035986">
    <property type="entry name" value="PKD_dom_sf"/>
</dbReference>